<proteinExistence type="predicted"/>
<feature type="region of interest" description="Disordered" evidence="1">
    <location>
        <begin position="99"/>
        <end position="163"/>
    </location>
</feature>
<dbReference type="KEGG" id="mtun:MTUNDRAET4_3920"/>
<dbReference type="EMBL" id="LR536450">
    <property type="protein sequence ID" value="VFU10801.1"/>
    <property type="molecule type" value="Genomic_DNA"/>
</dbReference>
<dbReference type="AlphaFoldDB" id="A0A4U8Z629"/>
<reference evidence="3 4" key="1">
    <citation type="submission" date="2019-03" db="EMBL/GenBank/DDBJ databases">
        <authorList>
            <person name="Kox A.R. M."/>
        </authorList>
    </citation>
    <scope>NUCLEOTIDE SEQUENCE [LARGE SCALE GENOMIC DNA]</scope>
    <source>
        <strain evidence="3">MTUNDRAET4 annotated genome</strain>
    </source>
</reference>
<keyword evidence="2" id="KW-0732">Signal</keyword>
<organism evidence="3 4">
    <name type="scientific">Methylocella tundrae</name>
    <dbReference type="NCBI Taxonomy" id="227605"/>
    <lineage>
        <taxon>Bacteria</taxon>
        <taxon>Pseudomonadati</taxon>
        <taxon>Pseudomonadota</taxon>
        <taxon>Alphaproteobacteria</taxon>
        <taxon>Hyphomicrobiales</taxon>
        <taxon>Beijerinckiaceae</taxon>
        <taxon>Methylocella</taxon>
    </lineage>
</organism>
<gene>
    <name evidence="3" type="ORF">MTUNDRAET4_3920</name>
</gene>
<name>A0A4U8Z629_METTU</name>
<dbReference type="Proteomes" id="UP000294360">
    <property type="component" value="Chromosome"/>
</dbReference>
<evidence type="ECO:0000313" key="4">
    <source>
        <dbReference type="Proteomes" id="UP000294360"/>
    </source>
</evidence>
<evidence type="ECO:0000256" key="1">
    <source>
        <dbReference type="SAM" id="MobiDB-lite"/>
    </source>
</evidence>
<feature type="signal peptide" evidence="2">
    <location>
        <begin position="1"/>
        <end position="25"/>
    </location>
</feature>
<accession>A0A4U8Z629</accession>
<protein>
    <submittedName>
        <fullName evidence="3">Uncharacterized protein</fullName>
    </submittedName>
</protein>
<evidence type="ECO:0000313" key="3">
    <source>
        <dbReference type="EMBL" id="VFU10801.1"/>
    </source>
</evidence>
<sequence>MQPWKRMVTAVALMASVAASGVSEAAATPIANLGAIAYGDSVLPLDEAQFVWGGRRYCWYPGGWRGPGWYWCGYAWRRGFGWGGGAGWRGWRAPPRHIHHRPVARPGGGHVVRPGGRPGGGQMIRPGGRPGGGQAVRPGGGRPGGAHGGGRPGGGGSGGGRRG</sequence>
<feature type="chain" id="PRO_5020448644" evidence="2">
    <location>
        <begin position="26"/>
        <end position="163"/>
    </location>
</feature>
<feature type="compositionally biased region" description="Gly residues" evidence="1">
    <location>
        <begin position="106"/>
        <end position="163"/>
    </location>
</feature>
<evidence type="ECO:0000256" key="2">
    <source>
        <dbReference type="SAM" id="SignalP"/>
    </source>
</evidence>
<dbReference type="RefSeq" id="WP_244605890.1">
    <property type="nucleotide sequence ID" value="NZ_CP139089.1"/>
</dbReference>